<keyword evidence="9" id="KW-0963">Cytoplasm</keyword>
<proteinExistence type="inferred from homology"/>
<evidence type="ECO:0000256" key="11">
    <source>
        <dbReference type="ARBA" id="ARBA00022723"/>
    </source>
</evidence>
<evidence type="ECO:0000256" key="9">
    <source>
        <dbReference type="ARBA" id="ARBA00022490"/>
    </source>
</evidence>
<keyword evidence="22" id="KW-1185">Reference proteome</keyword>
<evidence type="ECO:0000256" key="6">
    <source>
        <dbReference type="ARBA" id="ARBA00005412"/>
    </source>
</evidence>
<dbReference type="InterPro" id="IPR030960">
    <property type="entry name" value="DHQS/DOIS_N"/>
</dbReference>
<keyword evidence="15" id="KW-0057">Aromatic amino acid biosynthesis</keyword>
<comment type="pathway">
    <text evidence="5">Metabolic intermediate biosynthesis; chorismate biosynthesis; chorismate from D-erythrose 4-phosphate and phosphoenolpyruvate: step 2/7.</text>
</comment>
<evidence type="ECO:0000259" key="19">
    <source>
        <dbReference type="Pfam" id="PF01761"/>
    </source>
</evidence>
<evidence type="ECO:0000256" key="16">
    <source>
        <dbReference type="ARBA" id="ARBA00023239"/>
    </source>
</evidence>
<dbReference type="EMBL" id="JBHUOQ010000001">
    <property type="protein sequence ID" value="MFD2829348.1"/>
    <property type="molecule type" value="Genomic_DNA"/>
</dbReference>
<keyword evidence="13" id="KW-0862">Zinc</keyword>
<dbReference type="InterPro" id="IPR056179">
    <property type="entry name" value="DHQS_C"/>
</dbReference>
<dbReference type="RefSeq" id="WP_377771271.1">
    <property type="nucleotide sequence ID" value="NZ_JBHUOQ010000001.1"/>
</dbReference>
<accession>A0ABW5WVT8</accession>
<feature type="domain" description="3-dehydroquinate synthase N-terminal" evidence="19">
    <location>
        <begin position="60"/>
        <end position="168"/>
    </location>
</feature>
<dbReference type="PANTHER" id="PTHR43622:SF7">
    <property type="entry name" value="3-DEHYDROQUINATE SYNTHASE, CHLOROPLASTIC"/>
    <property type="match status" value="1"/>
</dbReference>
<keyword evidence="11" id="KW-0479">Metal-binding</keyword>
<dbReference type="Pfam" id="PF24621">
    <property type="entry name" value="DHQS_C"/>
    <property type="match status" value="1"/>
</dbReference>
<sequence length="347" mass="39733">MDIKTTYPSNNYTIHVGESILHHQIEAYSKKYDSIFYIIDSRVYDLHKEVLSFIKSPVLTRSGEASKTPEEYIRVVESLLEKGIKRNSLIFVIGGGATGDAGGFSASTVLRGVDYIQVPTTLLAHDSAVGGKTAINSAHGKNLIGTFHRPKAVIYDLDFLNTLPESELLSGFGEVFKHMLLHSRDKAKTLIRDTENGILIPDLKKYLIKGIEIKRDIVTEDEHESGKRKFLNLGHTLAHALEYKYKFPHGQAVILGLYAMMTISNEFYQKSIFDLPFYYEYFDQLGYPLHYLKEMDIDEMIRLMKQDKKNQKNDYIGFILMNDDTPEFKEIEEIKIRQYLNALKESI</sequence>
<evidence type="ECO:0000259" key="20">
    <source>
        <dbReference type="Pfam" id="PF24621"/>
    </source>
</evidence>
<evidence type="ECO:0000256" key="12">
    <source>
        <dbReference type="ARBA" id="ARBA00022741"/>
    </source>
</evidence>
<evidence type="ECO:0000256" key="2">
    <source>
        <dbReference type="ARBA" id="ARBA00001911"/>
    </source>
</evidence>
<dbReference type="NCBIfam" id="TIGR01357">
    <property type="entry name" value="aroB"/>
    <property type="match status" value="1"/>
</dbReference>
<evidence type="ECO:0000256" key="3">
    <source>
        <dbReference type="ARBA" id="ARBA00001941"/>
    </source>
</evidence>
<dbReference type="Proteomes" id="UP001597519">
    <property type="component" value="Unassembled WGS sequence"/>
</dbReference>
<gene>
    <name evidence="21" type="primary">aroB</name>
    <name evidence="21" type="ORF">ACFSX4_02645</name>
</gene>
<evidence type="ECO:0000256" key="15">
    <source>
        <dbReference type="ARBA" id="ARBA00023141"/>
    </source>
</evidence>
<dbReference type="Gene3D" id="3.40.50.1970">
    <property type="match status" value="1"/>
</dbReference>
<comment type="cofactor">
    <cofactor evidence="3">
        <name>Co(2+)</name>
        <dbReference type="ChEBI" id="CHEBI:48828"/>
    </cofactor>
</comment>
<dbReference type="PIRSF" id="PIRSF001455">
    <property type="entry name" value="DHQ_synth"/>
    <property type="match status" value="1"/>
</dbReference>
<dbReference type="EC" id="4.2.3.4" evidence="7 18"/>
<evidence type="ECO:0000313" key="22">
    <source>
        <dbReference type="Proteomes" id="UP001597519"/>
    </source>
</evidence>
<protein>
    <recommendedName>
        <fullName evidence="8 18">3-dehydroquinate synthase</fullName>
        <ecNumber evidence="7 18">4.2.3.4</ecNumber>
    </recommendedName>
</protein>
<dbReference type="PANTHER" id="PTHR43622">
    <property type="entry name" value="3-DEHYDROQUINATE SYNTHASE"/>
    <property type="match status" value="1"/>
</dbReference>
<comment type="subcellular location">
    <subcellularLocation>
        <location evidence="4">Cytoplasm</location>
    </subcellularLocation>
</comment>
<organism evidence="21 22">
    <name type="scientific">Corticicoccus populi</name>
    <dbReference type="NCBI Taxonomy" id="1812821"/>
    <lineage>
        <taxon>Bacteria</taxon>
        <taxon>Bacillati</taxon>
        <taxon>Bacillota</taxon>
        <taxon>Bacilli</taxon>
        <taxon>Bacillales</taxon>
        <taxon>Staphylococcaceae</taxon>
        <taxon>Corticicoccus</taxon>
    </lineage>
</organism>
<dbReference type="InterPro" id="IPR016037">
    <property type="entry name" value="DHQ_synth_AroB"/>
</dbReference>
<evidence type="ECO:0000313" key="21">
    <source>
        <dbReference type="EMBL" id="MFD2829348.1"/>
    </source>
</evidence>
<comment type="catalytic activity">
    <reaction evidence="1">
        <text>7-phospho-2-dehydro-3-deoxy-D-arabino-heptonate = 3-dehydroquinate + phosphate</text>
        <dbReference type="Rhea" id="RHEA:21968"/>
        <dbReference type="ChEBI" id="CHEBI:32364"/>
        <dbReference type="ChEBI" id="CHEBI:43474"/>
        <dbReference type="ChEBI" id="CHEBI:58394"/>
        <dbReference type="EC" id="4.2.3.4"/>
    </reaction>
</comment>
<comment type="similarity">
    <text evidence="6">Belongs to the sugar phosphate cyclases superfamily. Dehydroquinate synthase family.</text>
</comment>
<dbReference type="InterPro" id="IPR030963">
    <property type="entry name" value="DHQ_synth_fam"/>
</dbReference>
<evidence type="ECO:0000256" key="8">
    <source>
        <dbReference type="ARBA" id="ARBA00017684"/>
    </source>
</evidence>
<evidence type="ECO:0000256" key="1">
    <source>
        <dbReference type="ARBA" id="ARBA00001393"/>
    </source>
</evidence>
<keyword evidence="12" id="KW-0547">Nucleotide-binding</keyword>
<reference evidence="22" key="1">
    <citation type="journal article" date="2019" name="Int. J. Syst. Evol. Microbiol.">
        <title>The Global Catalogue of Microorganisms (GCM) 10K type strain sequencing project: providing services to taxonomists for standard genome sequencing and annotation.</title>
        <authorList>
            <consortium name="The Broad Institute Genomics Platform"/>
            <consortium name="The Broad Institute Genome Sequencing Center for Infectious Disease"/>
            <person name="Wu L."/>
            <person name="Ma J."/>
        </authorList>
    </citation>
    <scope>NUCLEOTIDE SEQUENCE [LARGE SCALE GENOMIC DNA]</scope>
    <source>
        <strain evidence="22">KCTC 33575</strain>
    </source>
</reference>
<dbReference type="Gene3D" id="1.20.1090.10">
    <property type="entry name" value="Dehydroquinate synthase-like - alpha domain"/>
    <property type="match status" value="1"/>
</dbReference>
<evidence type="ECO:0000256" key="5">
    <source>
        <dbReference type="ARBA" id="ARBA00004661"/>
    </source>
</evidence>
<evidence type="ECO:0000256" key="14">
    <source>
        <dbReference type="ARBA" id="ARBA00023027"/>
    </source>
</evidence>
<evidence type="ECO:0000256" key="10">
    <source>
        <dbReference type="ARBA" id="ARBA00022605"/>
    </source>
</evidence>
<dbReference type="CDD" id="cd08195">
    <property type="entry name" value="DHQS"/>
    <property type="match status" value="1"/>
</dbReference>
<keyword evidence="16 21" id="KW-0456">Lyase</keyword>
<keyword evidence="14" id="KW-0520">NAD</keyword>
<feature type="domain" description="3-dehydroquinate synthase C-terminal" evidence="20">
    <location>
        <begin position="171"/>
        <end position="310"/>
    </location>
</feature>
<comment type="cofactor">
    <cofactor evidence="2">
        <name>NAD(+)</name>
        <dbReference type="ChEBI" id="CHEBI:57540"/>
    </cofactor>
</comment>
<evidence type="ECO:0000256" key="17">
    <source>
        <dbReference type="ARBA" id="ARBA00023285"/>
    </source>
</evidence>
<evidence type="ECO:0000256" key="13">
    <source>
        <dbReference type="ARBA" id="ARBA00022833"/>
    </source>
</evidence>
<evidence type="ECO:0000256" key="7">
    <source>
        <dbReference type="ARBA" id="ARBA00013031"/>
    </source>
</evidence>
<evidence type="ECO:0000256" key="4">
    <source>
        <dbReference type="ARBA" id="ARBA00004496"/>
    </source>
</evidence>
<keyword evidence="10" id="KW-0028">Amino-acid biosynthesis</keyword>
<comment type="caution">
    <text evidence="21">The sequence shown here is derived from an EMBL/GenBank/DDBJ whole genome shotgun (WGS) entry which is preliminary data.</text>
</comment>
<dbReference type="Pfam" id="PF01761">
    <property type="entry name" value="DHQ_synthase"/>
    <property type="match status" value="1"/>
</dbReference>
<name>A0ABW5WVT8_9STAP</name>
<dbReference type="GO" id="GO:0003856">
    <property type="term" value="F:3-dehydroquinate synthase activity"/>
    <property type="evidence" value="ECO:0007669"/>
    <property type="project" value="UniProtKB-EC"/>
</dbReference>
<dbReference type="SUPFAM" id="SSF56796">
    <property type="entry name" value="Dehydroquinate synthase-like"/>
    <property type="match status" value="1"/>
</dbReference>
<keyword evidence="17" id="KW-0170">Cobalt</keyword>
<dbReference type="InterPro" id="IPR050071">
    <property type="entry name" value="Dehydroquinate_synthase"/>
</dbReference>
<evidence type="ECO:0000256" key="18">
    <source>
        <dbReference type="NCBIfam" id="TIGR01357"/>
    </source>
</evidence>